<evidence type="ECO:0000313" key="2">
    <source>
        <dbReference type="EMBL" id="AIE91012.1"/>
    </source>
</evidence>
<dbReference type="AlphaFoldDB" id="A0A075FMS1"/>
<accession>A0A075FMS1</accession>
<keyword evidence="1" id="KW-1133">Transmembrane helix</keyword>
<feature type="transmembrane region" description="Helical" evidence="1">
    <location>
        <begin position="76"/>
        <end position="95"/>
    </location>
</feature>
<organism evidence="2">
    <name type="scientific">uncultured marine group II/III euryarchaeote AD1000_104_B06</name>
    <dbReference type="NCBI Taxonomy" id="1457712"/>
    <lineage>
        <taxon>Archaea</taxon>
        <taxon>Methanobacteriati</taxon>
        <taxon>Methanobacteriota</taxon>
        <taxon>environmental samples</taxon>
    </lineage>
</organism>
<proteinExistence type="predicted"/>
<reference evidence="2" key="1">
    <citation type="journal article" date="2014" name="Genome Biol. Evol.">
        <title>Pangenome evidence for extensive interdomain horizontal transfer affecting lineage core and shell genes in uncultured planktonic thaumarchaeota and euryarchaeota.</title>
        <authorList>
            <person name="Deschamps P."/>
            <person name="Zivanovic Y."/>
            <person name="Moreira D."/>
            <person name="Rodriguez-Valera F."/>
            <person name="Lopez-Garcia P."/>
        </authorList>
    </citation>
    <scope>NUCLEOTIDE SEQUENCE</scope>
</reference>
<dbReference type="EMBL" id="KF900325">
    <property type="protein sequence ID" value="AIE91012.1"/>
    <property type="molecule type" value="Genomic_DNA"/>
</dbReference>
<keyword evidence="1" id="KW-0812">Transmembrane</keyword>
<keyword evidence="1" id="KW-0472">Membrane</keyword>
<sequence length="118" mass="12616">MSPELDSVATALVGSAALTSMFVVLAMIGTLNHYHRPIIPVLGALLVMLSCTYLLAWADGTAVDTLALRMTLSEGVFAMLELLPFAFLILTALLLEASLRKRPEDPLLALLESESGSE</sequence>
<feature type="transmembrane region" description="Helical" evidence="1">
    <location>
        <begin position="38"/>
        <end position="56"/>
    </location>
</feature>
<protein>
    <submittedName>
        <fullName evidence="2">Uncharacterized protein</fullName>
    </submittedName>
</protein>
<evidence type="ECO:0000256" key="1">
    <source>
        <dbReference type="SAM" id="Phobius"/>
    </source>
</evidence>
<feature type="transmembrane region" description="Helical" evidence="1">
    <location>
        <begin position="12"/>
        <end position="31"/>
    </location>
</feature>
<name>A0A075FMS1_9EURY</name>